<evidence type="ECO:0000313" key="3">
    <source>
        <dbReference type="Proteomes" id="UP000244811"/>
    </source>
</evidence>
<proteinExistence type="predicted"/>
<dbReference type="Proteomes" id="UP000244811">
    <property type="component" value="Chromosome 1"/>
</dbReference>
<dbReference type="PROSITE" id="PS51286">
    <property type="entry name" value="RAP"/>
    <property type="match status" value="1"/>
</dbReference>
<dbReference type="EMBL" id="CP056069">
    <property type="protein sequence ID" value="UKK00257.2"/>
    <property type="molecule type" value="Genomic_DNA"/>
</dbReference>
<accession>A0A976M9D8</accession>
<sequence>MDLDLVSPISVNLSSTYSKLLSESNENDFINLKFITLAICKIYNDLKLLYDPLFLLISNRFSKELEKFDWDELSLLLRTYSYQRYNEAEIVKSIHDHIENKSVDSLDVNSAVSIYSSLSYLEYLSPTIKRKLETVFMDFGDKLCIFKDCVKVESVLDVAYANLLMDTPSINDMEIVLSCLERIAKGCKSEDLSIKFLRKLTVVVSYMKCIHRELYNKLDDVTKGKIMDILMKYNEHKRFESTIFVEKVSEHLKRMRIGCDVNIYKNGVPLDIVEKDHNLVWLCNSYHRFYATTFNMTANSKLVTKLIRAFGYKVAVINYYQWGRMKCKRTRFAFLRMARYYALKDKREYDPKYSGWSLPYIWWNYTARDRLHISHYDHYNP</sequence>
<protein>
    <recommendedName>
        <fullName evidence="1">RAP domain-containing protein</fullName>
    </recommendedName>
</protein>
<dbReference type="Pfam" id="PF08373">
    <property type="entry name" value="RAP"/>
    <property type="match status" value="1"/>
</dbReference>
<evidence type="ECO:0000259" key="1">
    <source>
        <dbReference type="PROSITE" id="PS51286"/>
    </source>
</evidence>
<dbReference type="InterPro" id="IPR013584">
    <property type="entry name" value="RAP"/>
</dbReference>
<reference evidence="2" key="1">
    <citation type="submission" date="2022-07" db="EMBL/GenBank/DDBJ databases">
        <title>Evaluation of T. orientalis genome assembly methods using nanopore sequencing and analysis of variation between genomes.</title>
        <authorList>
            <person name="Yam J."/>
            <person name="Micallef M.L."/>
            <person name="Liu M."/>
            <person name="Djordjevic S.P."/>
            <person name="Bogema D.R."/>
            <person name="Jenkins C."/>
        </authorList>
    </citation>
    <scope>NUCLEOTIDE SEQUENCE</scope>
    <source>
        <strain evidence="2">Goon Nure</strain>
    </source>
</reference>
<feature type="domain" description="RAP" evidence="1">
    <location>
        <begin position="279"/>
        <end position="337"/>
    </location>
</feature>
<name>A0A976M9D8_THEOR</name>
<dbReference type="AlphaFoldDB" id="A0A976M9D8"/>
<evidence type="ECO:0000313" key="2">
    <source>
        <dbReference type="EMBL" id="UKK00257.2"/>
    </source>
</evidence>
<dbReference type="SMART" id="SM00952">
    <property type="entry name" value="RAP"/>
    <property type="match status" value="1"/>
</dbReference>
<gene>
    <name evidence="2" type="ORF">MACK_000327</name>
</gene>
<organism evidence="2 3">
    <name type="scientific">Theileria orientalis</name>
    <dbReference type="NCBI Taxonomy" id="68886"/>
    <lineage>
        <taxon>Eukaryota</taxon>
        <taxon>Sar</taxon>
        <taxon>Alveolata</taxon>
        <taxon>Apicomplexa</taxon>
        <taxon>Aconoidasida</taxon>
        <taxon>Piroplasmida</taxon>
        <taxon>Theileriidae</taxon>
        <taxon>Theileria</taxon>
    </lineage>
</organism>